<keyword evidence="3" id="KW-0460">Magnesium</keyword>
<feature type="binding site" evidence="3">
    <location>
        <position position="314"/>
    </location>
    <ligand>
        <name>Mg(2+)</name>
        <dbReference type="ChEBI" id="CHEBI:18420"/>
        <label>1</label>
    </ligand>
</feature>
<dbReference type="AlphaFoldDB" id="A0A975CH51"/>
<evidence type="ECO:0000256" key="3">
    <source>
        <dbReference type="PIRSR" id="PIRSR605502-1"/>
    </source>
</evidence>
<dbReference type="KEGG" id="otd:J1M35_05475"/>
<dbReference type="PANTHER" id="PTHR16222:SF24">
    <property type="entry name" value="ADP-RIBOSYLHYDROLASE ARH3"/>
    <property type="match status" value="1"/>
</dbReference>
<accession>A0A975CH51</accession>
<evidence type="ECO:0000256" key="1">
    <source>
        <dbReference type="ARBA" id="ARBA00010702"/>
    </source>
</evidence>
<feature type="binding site" evidence="3">
    <location>
        <position position="74"/>
    </location>
    <ligand>
        <name>Mg(2+)</name>
        <dbReference type="ChEBI" id="CHEBI:18420"/>
        <label>1</label>
    </ligand>
</feature>
<dbReference type="InterPro" id="IPR050792">
    <property type="entry name" value="ADP-ribosylglycohydrolase"/>
</dbReference>
<dbReference type="Pfam" id="PF03747">
    <property type="entry name" value="ADP_ribosyl_GH"/>
    <property type="match status" value="1"/>
</dbReference>
<protein>
    <submittedName>
        <fullName evidence="4">ADP-ribosylglycohydrolase family protein</fullName>
    </submittedName>
</protein>
<evidence type="ECO:0000256" key="2">
    <source>
        <dbReference type="ARBA" id="ARBA00022801"/>
    </source>
</evidence>
<dbReference type="InterPro" id="IPR005502">
    <property type="entry name" value="Ribosyl_crysJ1"/>
</dbReference>
<name>A0A975CH51_9BURK</name>
<comment type="cofactor">
    <cofactor evidence="3">
        <name>Mg(2+)</name>
        <dbReference type="ChEBI" id="CHEBI:18420"/>
    </cofactor>
    <text evidence="3">Binds 2 magnesium ions per subunit.</text>
</comment>
<dbReference type="Gene3D" id="1.10.4080.10">
    <property type="entry name" value="ADP-ribosylation/Crystallin J1"/>
    <property type="match status" value="1"/>
</dbReference>
<feature type="binding site" evidence="3">
    <location>
        <position position="317"/>
    </location>
    <ligand>
        <name>Mg(2+)</name>
        <dbReference type="ChEBI" id="CHEBI:18420"/>
        <label>1</label>
    </ligand>
</feature>
<organism evidence="4 5">
    <name type="scientific">Ottowia testudinis</name>
    <dbReference type="NCBI Taxonomy" id="2816950"/>
    <lineage>
        <taxon>Bacteria</taxon>
        <taxon>Pseudomonadati</taxon>
        <taxon>Pseudomonadota</taxon>
        <taxon>Betaproteobacteria</taxon>
        <taxon>Burkholderiales</taxon>
        <taxon>Comamonadaceae</taxon>
        <taxon>Ottowia</taxon>
    </lineage>
</organism>
<dbReference type="Proteomes" id="UP000663903">
    <property type="component" value="Chromosome"/>
</dbReference>
<dbReference type="GO" id="GO:0016787">
    <property type="term" value="F:hydrolase activity"/>
    <property type="evidence" value="ECO:0007669"/>
    <property type="project" value="UniProtKB-KW"/>
</dbReference>
<keyword evidence="2" id="KW-0378">Hydrolase</keyword>
<dbReference type="SUPFAM" id="SSF101478">
    <property type="entry name" value="ADP-ribosylglycohydrolase"/>
    <property type="match status" value="1"/>
</dbReference>
<evidence type="ECO:0000313" key="5">
    <source>
        <dbReference type="Proteomes" id="UP000663903"/>
    </source>
</evidence>
<dbReference type="PANTHER" id="PTHR16222">
    <property type="entry name" value="ADP-RIBOSYLGLYCOHYDROLASE"/>
    <property type="match status" value="1"/>
</dbReference>
<feature type="binding site" evidence="3">
    <location>
        <position position="72"/>
    </location>
    <ligand>
        <name>Mg(2+)</name>
        <dbReference type="ChEBI" id="CHEBI:18420"/>
        <label>1</label>
    </ligand>
</feature>
<keyword evidence="5" id="KW-1185">Reference proteome</keyword>
<sequence>MTSAQTPQPKLLQNPSPDTRADRIRACLLGGAVGDALGAPVEFMSRAEILKRFGPEGIQDYAPAYGRLGAITDDTQMTLFTAEGILQAWQRYCSKGICHTPSVMGYAYQRWLRTQGVAHALQQYGPKDGLIRRRRLFARRAPGITCLEALQQMQSSGDPARNDSKGCGGVMRVAPIGLLHAALISDREHLPGVAEKTFQDAAEAAALTHGHPTGQWTAGCLAVMVLHLVWGATLDQAVEAALDQLQDHPHTEETRQAIQKAVDLAQDRPSCPNTLAQLGEGWVAEEALAISLYCALGASDFAGALRLAVNHDGDSDSTGSITGQLLGAKWGTSVIPAPWLKPLELRDVIEAMAQQLAHPREES</sequence>
<feature type="binding site" evidence="3">
    <location>
        <position position="316"/>
    </location>
    <ligand>
        <name>Mg(2+)</name>
        <dbReference type="ChEBI" id="CHEBI:18420"/>
        <label>1</label>
    </ligand>
</feature>
<proteinExistence type="inferred from homology"/>
<feature type="binding site" evidence="3">
    <location>
        <position position="73"/>
    </location>
    <ligand>
        <name>Mg(2+)</name>
        <dbReference type="ChEBI" id="CHEBI:18420"/>
        <label>1</label>
    </ligand>
</feature>
<reference evidence="4" key="1">
    <citation type="submission" date="2021-03" db="EMBL/GenBank/DDBJ databases">
        <title>Ottowia sp. 27C isolated from the cloaca of a Giant Asian pond turtle (Heosemys grandis).</title>
        <authorList>
            <person name="Spergser J."/>
            <person name="Busse H.-J."/>
        </authorList>
    </citation>
    <scope>NUCLEOTIDE SEQUENCE</scope>
    <source>
        <strain evidence="4">27C</strain>
    </source>
</reference>
<keyword evidence="3" id="KW-0479">Metal-binding</keyword>
<dbReference type="GO" id="GO:0046872">
    <property type="term" value="F:metal ion binding"/>
    <property type="evidence" value="ECO:0007669"/>
    <property type="project" value="UniProtKB-KW"/>
</dbReference>
<dbReference type="InterPro" id="IPR036705">
    <property type="entry name" value="Ribosyl_crysJ1_sf"/>
</dbReference>
<evidence type="ECO:0000313" key="4">
    <source>
        <dbReference type="EMBL" id="QTD46343.1"/>
    </source>
</evidence>
<dbReference type="RefSeq" id="WP_208010242.1">
    <property type="nucleotide sequence ID" value="NZ_CP071796.1"/>
</dbReference>
<dbReference type="EMBL" id="CP071796">
    <property type="protein sequence ID" value="QTD46343.1"/>
    <property type="molecule type" value="Genomic_DNA"/>
</dbReference>
<gene>
    <name evidence="4" type="ORF">J1M35_05475</name>
</gene>
<comment type="similarity">
    <text evidence="1">Belongs to the ADP-ribosylglycohydrolase family.</text>
</comment>